<gene>
    <name evidence="1" type="ORF">HTZ77_38980</name>
</gene>
<dbReference type="SUPFAM" id="SSF48452">
    <property type="entry name" value="TPR-like"/>
    <property type="match status" value="1"/>
</dbReference>
<protein>
    <recommendedName>
        <fullName evidence="3">Tetratricopeptide repeat protein</fullName>
    </recommendedName>
</protein>
<dbReference type="Gene3D" id="1.25.40.10">
    <property type="entry name" value="Tetratricopeptide repeat domain"/>
    <property type="match status" value="2"/>
</dbReference>
<proteinExistence type="predicted"/>
<dbReference type="Proteomes" id="UP000586042">
    <property type="component" value="Unassembled WGS sequence"/>
</dbReference>
<dbReference type="SUPFAM" id="SSF81901">
    <property type="entry name" value="HCP-like"/>
    <property type="match status" value="1"/>
</dbReference>
<keyword evidence="2" id="KW-1185">Reference proteome</keyword>
<accession>A0A7Y6IFW0</accession>
<reference evidence="1 2" key="1">
    <citation type="submission" date="2020-06" db="EMBL/GenBank/DDBJ databases">
        <title>Nonomuraea sp. SMC257, a novel actinomycete isolated from soil.</title>
        <authorList>
            <person name="Chanama M."/>
        </authorList>
    </citation>
    <scope>NUCLEOTIDE SEQUENCE [LARGE SCALE GENOMIC DNA]</scope>
    <source>
        <strain evidence="1 2">SMC257</strain>
    </source>
</reference>
<dbReference type="RefSeq" id="WP_175594793.1">
    <property type="nucleotide sequence ID" value="NZ_JABWGN010000020.1"/>
</dbReference>
<name>A0A7Y6IFW0_9ACTN</name>
<comment type="caution">
    <text evidence="1">The sequence shown here is derived from an EMBL/GenBank/DDBJ whole genome shotgun (WGS) entry which is preliminary data.</text>
</comment>
<evidence type="ECO:0000313" key="1">
    <source>
        <dbReference type="EMBL" id="NUW37341.1"/>
    </source>
</evidence>
<evidence type="ECO:0008006" key="3">
    <source>
        <dbReference type="Google" id="ProtNLM"/>
    </source>
</evidence>
<dbReference type="EMBL" id="JABWGN010000020">
    <property type="protein sequence ID" value="NUW37341.1"/>
    <property type="molecule type" value="Genomic_DNA"/>
</dbReference>
<organism evidence="1 2">
    <name type="scientific">Nonomuraea montanisoli</name>
    <dbReference type="NCBI Taxonomy" id="2741721"/>
    <lineage>
        <taxon>Bacteria</taxon>
        <taxon>Bacillati</taxon>
        <taxon>Actinomycetota</taxon>
        <taxon>Actinomycetes</taxon>
        <taxon>Streptosporangiales</taxon>
        <taxon>Streptosporangiaceae</taxon>
        <taxon>Nonomuraea</taxon>
    </lineage>
</organism>
<dbReference type="AlphaFoldDB" id="A0A7Y6IFW0"/>
<dbReference type="InterPro" id="IPR011990">
    <property type="entry name" value="TPR-like_helical_dom_sf"/>
</dbReference>
<sequence>MRDQTPDPAQVHTVPELISALQELRAGRSYTSLNKTAAGRLPKSTVSDLLTNGRPTAETLEVFLRACQAPRETWRAWQQARERALSTSGPVPAGLIRVSQADPRRLGVHAAIDAPGAQGDLPTYVERDTDTAPNGVRALISKAAADGRGGLVVLVGSSSVGKTRSAYEAINLLLPTWWLAHPADAGDLSQIAADPPARLVVWLDELQRLFEGPEGLQASTVRRLLGAGAVLVASLWSERYDDYVAKPQAGALDAHADAREVLGLAHTVRIDDRLSAAEHERAQDIAQAGDARIALALESKDYGLTQVIAAAPQLIDRWKGANPYTAAVLNAAIDATRLGVTSPLQRDLLEEAAPGYCDPRQRAKAPTAWFEAALAYLSEELNGAASALAPVAPEGVGMGQVVGYVVADYLQQYAGQARRRAKVPETCWQALVHHLTDPADQLRVGRQARNRLLLRHAEPLFRGAIRAGKRDVTREFASLLVDLGQEDEARAIYRKLAQVGDEEAARRLAKLGESEEALEALYEAADHGDELAMAALVDVLVDLGRSNEAMTILRERKESAGELTLWRMSTLLVEVGEGPEAMVLLSELAAAGSEDATRDLAKMYAGVPKGMEVLQDRARAGDEEAVLQLPTALAALVQARERWREQAQAGDRGAVRRSAVLLAALGQVEEALSMLRQLAREGDEDATRQMAEVLAKHRKMQELRTLARTGEKWAILYLSEALGEMEKVDEALEVLQELVEMGDLVAEQQKFSLLLGRGQIEEAIAVLRKGAEAGSWMAAWRLADLLASLNRIQELRDRAALGDEFAGSRLLTLLTEQGRFGEVGQIRRHGLDAG</sequence>
<evidence type="ECO:0000313" key="2">
    <source>
        <dbReference type="Proteomes" id="UP000586042"/>
    </source>
</evidence>